<protein>
    <submittedName>
        <fullName evidence="3">SPOR domain-containing protein</fullName>
    </submittedName>
</protein>
<gene>
    <name evidence="3" type="ORF">V8G58_11735</name>
</gene>
<dbReference type="RefSeq" id="WP_344738314.1">
    <property type="nucleotide sequence ID" value="NZ_BAABAY010000001.1"/>
</dbReference>
<sequence>MKTYSLNISALVFFLFLASPKFCHAQTGRVEVNQDPKIATLLNLKKQMNKSDVDSDRYKIQIYNGNRSGAYDAEKEFKKNFPDWATKVVYEQPNFKTWIGSFRTRLEADRALKEVKKKFSNAFIFKPK</sequence>
<proteinExistence type="predicted"/>
<evidence type="ECO:0000256" key="1">
    <source>
        <dbReference type="SAM" id="SignalP"/>
    </source>
</evidence>
<name>A0ABW7N0L4_9FLAO</name>
<evidence type="ECO:0000313" key="3">
    <source>
        <dbReference type="EMBL" id="MFH6772606.1"/>
    </source>
</evidence>
<dbReference type="EMBL" id="JBAWKB010000003">
    <property type="protein sequence ID" value="MFH6772606.1"/>
    <property type="molecule type" value="Genomic_DNA"/>
</dbReference>
<evidence type="ECO:0000259" key="2">
    <source>
        <dbReference type="Pfam" id="PF05036"/>
    </source>
</evidence>
<keyword evidence="1" id="KW-0732">Signal</keyword>
<organism evidence="3 4">
    <name type="scientific">Gaetbulibacter aestuarii</name>
    <dbReference type="NCBI Taxonomy" id="1502358"/>
    <lineage>
        <taxon>Bacteria</taxon>
        <taxon>Pseudomonadati</taxon>
        <taxon>Bacteroidota</taxon>
        <taxon>Flavobacteriia</taxon>
        <taxon>Flavobacteriales</taxon>
        <taxon>Flavobacteriaceae</taxon>
        <taxon>Gaetbulibacter</taxon>
    </lineage>
</organism>
<reference evidence="3 4" key="1">
    <citation type="submission" date="2024-02" db="EMBL/GenBank/DDBJ databases">
        <title>A Gaetbulibacter species isolated from tidal flats and genomic insights of their niches.</title>
        <authorList>
            <person name="Ye Y."/>
        </authorList>
    </citation>
    <scope>NUCLEOTIDE SEQUENCE [LARGE SCALE GENOMIC DNA]</scope>
    <source>
        <strain evidence="3 4">KYW382</strain>
    </source>
</reference>
<feature type="chain" id="PRO_5045773767" evidence="1">
    <location>
        <begin position="26"/>
        <end position="128"/>
    </location>
</feature>
<evidence type="ECO:0000313" key="4">
    <source>
        <dbReference type="Proteomes" id="UP001610100"/>
    </source>
</evidence>
<dbReference type="Proteomes" id="UP001610100">
    <property type="component" value="Unassembled WGS sequence"/>
</dbReference>
<accession>A0ABW7N0L4</accession>
<feature type="signal peptide" evidence="1">
    <location>
        <begin position="1"/>
        <end position="25"/>
    </location>
</feature>
<keyword evidence="4" id="KW-1185">Reference proteome</keyword>
<comment type="caution">
    <text evidence="3">The sequence shown here is derived from an EMBL/GenBank/DDBJ whole genome shotgun (WGS) entry which is preliminary data.</text>
</comment>
<dbReference type="Pfam" id="PF05036">
    <property type="entry name" value="SPOR"/>
    <property type="match status" value="1"/>
</dbReference>
<feature type="domain" description="SPOR" evidence="2">
    <location>
        <begin position="55"/>
        <end position="125"/>
    </location>
</feature>
<dbReference type="InterPro" id="IPR007730">
    <property type="entry name" value="SPOR-like_dom"/>
</dbReference>